<dbReference type="STRING" id="1314790.A0A1Y1XYQ2"/>
<dbReference type="Proteomes" id="UP000193498">
    <property type="component" value="Unassembled WGS sequence"/>
</dbReference>
<dbReference type="AlphaFoldDB" id="A0A1Y1XYQ2"/>
<dbReference type="PANTHER" id="PTHR23419">
    <property type="entry name" value="DIVALENT CATION TOLERANCE CUTA-RELATED"/>
    <property type="match status" value="1"/>
</dbReference>
<dbReference type="GO" id="GO:0005507">
    <property type="term" value="F:copper ion binding"/>
    <property type="evidence" value="ECO:0007669"/>
    <property type="project" value="TreeGrafter"/>
</dbReference>
<organism evidence="2 3">
    <name type="scientific">Basidiobolus meristosporus CBS 931.73</name>
    <dbReference type="NCBI Taxonomy" id="1314790"/>
    <lineage>
        <taxon>Eukaryota</taxon>
        <taxon>Fungi</taxon>
        <taxon>Fungi incertae sedis</taxon>
        <taxon>Zoopagomycota</taxon>
        <taxon>Entomophthoromycotina</taxon>
        <taxon>Basidiobolomycetes</taxon>
        <taxon>Basidiobolales</taxon>
        <taxon>Basidiobolaceae</taxon>
        <taxon>Basidiobolus</taxon>
    </lineage>
</organism>
<evidence type="ECO:0000313" key="2">
    <source>
        <dbReference type="EMBL" id="ORX90785.1"/>
    </source>
</evidence>
<gene>
    <name evidence="2" type="ORF">K493DRAFT_317716</name>
</gene>
<protein>
    <submittedName>
        <fullName evidence="2">Divalent ion tolerance protein</fullName>
    </submittedName>
</protein>
<dbReference type="InParanoid" id="A0A1Y1XYQ2"/>
<dbReference type="GO" id="GO:0010038">
    <property type="term" value="P:response to metal ion"/>
    <property type="evidence" value="ECO:0007669"/>
    <property type="project" value="InterPro"/>
</dbReference>
<keyword evidence="3" id="KW-1185">Reference proteome</keyword>
<evidence type="ECO:0000313" key="3">
    <source>
        <dbReference type="Proteomes" id="UP000193498"/>
    </source>
</evidence>
<proteinExistence type="inferred from homology"/>
<comment type="similarity">
    <text evidence="1">Belongs to the CutA family.</text>
</comment>
<dbReference type="InterPro" id="IPR004323">
    <property type="entry name" value="Ion_tolerance_CutA"/>
</dbReference>
<dbReference type="InterPro" id="IPR015867">
    <property type="entry name" value="N-reg_PII/ATP_PRibTrfase_C"/>
</dbReference>
<dbReference type="EMBL" id="MCFE01000359">
    <property type="protein sequence ID" value="ORX90785.1"/>
    <property type="molecule type" value="Genomic_DNA"/>
</dbReference>
<dbReference type="OrthoDB" id="2017693at2759"/>
<evidence type="ECO:0000256" key="1">
    <source>
        <dbReference type="ARBA" id="ARBA00010169"/>
    </source>
</evidence>
<dbReference type="Gene3D" id="3.30.70.120">
    <property type="match status" value="1"/>
</dbReference>
<name>A0A1Y1XYQ2_9FUNG</name>
<accession>A0A1Y1XYQ2</accession>
<dbReference type="PANTHER" id="PTHR23419:SF8">
    <property type="entry name" value="FI09726P"/>
    <property type="match status" value="1"/>
</dbReference>
<dbReference type="Pfam" id="PF03091">
    <property type="entry name" value="CutA1"/>
    <property type="match status" value="1"/>
</dbReference>
<sequence length="114" mass="12977">MSKCVPDIRAIFVTCPNEEIAKKLSRGLLTEKLVACINVIPKVTSMYWWDGEIEESTEVLLMMKTAADKVENVIQHVNENHPYDVPEVISIKIDDGSKEYMNWVTDSVPKPQLQ</sequence>
<reference evidence="2 3" key="1">
    <citation type="submission" date="2016-07" db="EMBL/GenBank/DDBJ databases">
        <title>Pervasive Adenine N6-methylation of Active Genes in Fungi.</title>
        <authorList>
            <consortium name="DOE Joint Genome Institute"/>
            <person name="Mondo S.J."/>
            <person name="Dannebaum R.O."/>
            <person name="Kuo R.C."/>
            <person name="Labutti K."/>
            <person name="Haridas S."/>
            <person name="Kuo A."/>
            <person name="Salamov A."/>
            <person name="Ahrendt S.R."/>
            <person name="Lipzen A."/>
            <person name="Sullivan W."/>
            <person name="Andreopoulos W.B."/>
            <person name="Clum A."/>
            <person name="Lindquist E."/>
            <person name="Daum C."/>
            <person name="Ramamoorthy G.K."/>
            <person name="Gryganskyi A."/>
            <person name="Culley D."/>
            <person name="Magnuson J.K."/>
            <person name="James T.Y."/>
            <person name="O'Malley M.A."/>
            <person name="Stajich J.E."/>
            <person name="Spatafora J.W."/>
            <person name="Visel A."/>
            <person name="Grigoriev I.V."/>
        </authorList>
    </citation>
    <scope>NUCLEOTIDE SEQUENCE [LARGE SCALE GENOMIC DNA]</scope>
    <source>
        <strain evidence="2 3">CBS 931.73</strain>
    </source>
</reference>
<comment type="caution">
    <text evidence="2">The sequence shown here is derived from an EMBL/GenBank/DDBJ whole genome shotgun (WGS) entry which is preliminary data.</text>
</comment>
<dbReference type="SUPFAM" id="SSF54913">
    <property type="entry name" value="GlnB-like"/>
    <property type="match status" value="1"/>
</dbReference>
<dbReference type="InterPro" id="IPR011322">
    <property type="entry name" value="N-reg_PII-like_a/b"/>
</dbReference>